<gene>
    <name evidence="2" type="ORF">GCM10009129_10460</name>
</gene>
<sequence>MSITALQDRLNRSVRKFADDDRVFDKFVKPHRLTKTLHLIERRFDEIENAQPVEEKLLKSLAKLEQKGATNLSKRDWKNLSWALSQKLLNYEEKILFTFVGTQLVEQFNQMHFERIKTVYFPLLYSYFAVEKSEIDKRPNNWVALRAILNTHRSTLFQNTPRPKQWLTTLSDYPEVLSNEPSKRFIQDFLHSGNNSVSTQLASLNIAPNSWFWQSLIEACIKSIKNMAEDDFIAMIPHFLRLQQQNQLYTTDILKALLERYASTSQRGLVHEDLKQVCLTHWGNPQYDAAAGWKNVSESTKNMVIQWFVRADLEAFFKLFSHTADVHRFDYWIKFIDKISFSQIFLGSAAWSSKNPEHKAFREKNRGRLKELVGSSPSNNAFLLKIDNVYIVDFSDTGNACYGYSQLPFNTERRSTSISDLKNKQRSVFKNDYNEGIGLSHAGNWEKRFDERLAEIGIFANKESKPTSRYAYQKRRY</sequence>
<dbReference type="EMBL" id="BAAAFR010000001">
    <property type="protein sequence ID" value="GAA0315107.1"/>
    <property type="molecule type" value="Genomic_DNA"/>
</dbReference>
<keyword evidence="3" id="KW-1185">Reference proteome</keyword>
<feature type="domain" description="Zorya protein ZorC EH" evidence="1">
    <location>
        <begin position="32"/>
        <end position="450"/>
    </location>
</feature>
<proteinExistence type="predicted"/>
<evidence type="ECO:0000313" key="3">
    <source>
        <dbReference type="Proteomes" id="UP001501787"/>
    </source>
</evidence>
<evidence type="ECO:0000259" key="1">
    <source>
        <dbReference type="Pfam" id="PF15611"/>
    </source>
</evidence>
<reference evidence="2 3" key="1">
    <citation type="journal article" date="2019" name="Int. J. Syst. Evol. Microbiol.">
        <title>The Global Catalogue of Microorganisms (GCM) 10K type strain sequencing project: providing services to taxonomists for standard genome sequencing and annotation.</title>
        <authorList>
            <consortium name="The Broad Institute Genomics Platform"/>
            <consortium name="The Broad Institute Genome Sequencing Center for Infectious Disease"/>
            <person name="Wu L."/>
            <person name="Ma J."/>
        </authorList>
    </citation>
    <scope>NUCLEOTIDE SEQUENCE [LARGE SCALE GENOMIC DNA]</scope>
    <source>
        <strain evidence="2 3">JCM 16343</strain>
    </source>
</reference>
<organism evidence="2 3">
    <name type="scientific">Psychrobacter aestuarii</name>
    <dbReference type="NCBI Taxonomy" id="556327"/>
    <lineage>
        <taxon>Bacteria</taxon>
        <taxon>Pseudomonadati</taxon>
        <taxon>Pseudomonadota</taxon>
        <taxon>Gammaproteobacteria</taxon>
        <taxon>Moraxellales</taxon>
        <taxon>Moraxellaceae</taxon>
        <taxon>Psychrobacter</taxon>
    </lineage>
</organism>
<evidence type="ECO:0000313" key="2">
    <source>
        <dbReference type="EMBL" id="GAA0315107.1"/>
    </source>
</evidence>
<accession>A0ABN0VR05</accession>
<dbReference type="Proteomes" id="UP001501787">
    <property type="component" value="Unassembled WGS sequence"/>
</dbReference>
<protein>
    <recommendedName>
        <fullName evidence="1">Zorya protein ZorC EH domain-containing protein</fullName>
    </recommendedName>
</protein>
<comment type="caution">
    <text evidence="2">The sequence shown here is derived from an EMBL/GenBank/DDBJ whole genome shotgun (WGS) entry which is preliminary data.</text>
</comment>
<name>A0ABN0VR05_9GAMM</name>
<dbReference type="Pfam" id="PF15611">
    <property type="entry name" value="EH_Signature"/>
    <property type="match status" value="1"/>
</dbReference>
<dbReference type="InterPro" id="IPR028943">
    <property type="entry name" value="ZorC_EH_Signature_dom"/>
</dbReference>